<comment type="caution">
    <text evidence="1">The sequence shown here is derived from an EMBL/GenBank/DDBJ whole genome shotgun (WGS) entry which is preliminary data.</text>
</comment>
<dbReference type="EMBL" id="WTPW01000151">
    <property type="protein sequence ID" value="KAF0541556.1"/>
    <property type="molecule type" value="Genomic_DNA"/>
</dbReference>
<accession>A0A8H4AXA0</accession>
<proteinExistence type="predicted"/>
<organism evidence="1 2">
    <name type="scientific">Gigaspora margarita</name>
    <dbReference type="NCBI Taxonomy" id="4874"/>
    <lineage>
        <taxon>Eukaryota</taxon>
        <taxon>Fungi</taxon>
        <taxon>Fungi incertae sedis</taxon>
        <taxon>Mucoromycota</taxon>
        <taxon>Glomeromycotina</taxon>
        <taxon>Glomeromycetes</taxon>
        <taxon>Diversisporales</taxon>
        <taxon>Gigasporaceae</taxon>
        <taxon>Gigaspora</taxon>
    </lineage>
</organism>
<keyword evidence="2" id="KW-1185">Reference proteome</keyword>
<dbReference type="AlphaFoldDB" id="A0A8H4AXA0"/>
<name>A0A8H4AXA0_GIGMA</name>
<evidence type="ECO:0000313" key="1">
    <source>
        <dbReference type="EMBL" id="KAF0541556.1"/>
    </source>
</evidence>
<dbReference type="Proteomes" id="UP000439903">
    <property type="component" value="Unassembled WGS sequence"/>
</dbReference>
<gene>
    <name evidence="1" type="ORF">F8M41_005327</name>
</gene>
<protein>
    <submittedName>
        <fullName evidence="1">Uncharacterized protein</fullName>
    </submittedName>
</protein>
<evidence type="ECO:0000313" key="2">
    <source>
        <dbReference type="Proteomes" id="UP000439903"/>
    </source>
</evidence>
<sequence>MRTCKPILCKLSIPLLWQNPFSIDQSPLLFFLQLHDLSLDVIPDYNFKSATTLLEILAKNTTNISVLKFEGFDSDSDSYSDWKSLRLGADEDLIREESVLIETLASFCPNITYLNIASIEFSAQLVDLIGNLQKLQFLTLCALITCHKMN</sequence>
<reference evidence="1 2" key="1">
    <citation type="journal article" date="2019" name="Environ. Microbiol.">
        <title>At the nexus of three kingdoms: the genome of the mycorrhizal fungus Gigaspora margarita provides insights into plant, endobacterial and fungal interactions.</title>
        <authorList>
            <person name="Venice F."/>
            <person name="Ghignone S."/>
            <person name="Salvioli di Fossalunga A."/>
            <person name="Amselem J."/>
            <person name="Novero M."/>
            <person name="Xianan X."/>
            <person name="Sedzielewska Toro K."/>
            <person name="Morin E."/>
            <person name="Lipzen A."/>
            <person name="Grigoriev I.V."/>
            <person name="Henrissat B."/>
            <person name="Martin F.M."/>
            <person name="Bonfante P."/>
        </authorList>
    </citation>
    <scope>NUCLEOTIDE SEQUENCE [LARGE SCALE GENOMIC DNA]</scope>
    <source>
        <strain evidence="1 2">BEG34</strain>
    </source>
</reference>